<dbReference type="PANTHER" id="PTHR33470">
    <property type="entry name" value="OS01G0164075 PROTEIN"/>
    <property type="match status" value="1"/>
</dbReference>
<comment type="caution">
    <text evidence="3">The sequence shown here is derived from an EMBL/GenBank/DDBJ whole genome shotgun (WGS) entry which is preliminary data.</text>
</comment>
<evidence type="ECO:0000256" key="1">
    <source>
        <dbReference type="ARBA" id="ARBA00022729"/>
    </source>
</evidence>
<reference evidence="3 4" key="1">
    <citation type="journal article" date="2021" name="Comput. Struct. Biotechnol. J.">
        <title>De novo genome assembly of the potent medicinal plant Rehmannia glutinosa using nanopore technology.</title>
        <authorList>
            <person name="Ma L."/>
            <person name="Dong C."/>
            <person name="Song C."/>
            <person name="Wang X."/>
            <person name="Zheng X."/>
            <person name="Niu Y."/>
            <person name="Chen S."/>
            <person name="Feng W."/>
        </authorList>
    </citation>
    <scope>NUCLEOTIDE SEQUENCE [LARGE SCALE GENOMIC DNA]</scope>
    <source>
        <strain evidence="3">DH-2019</strain>
    </source>
</reference>
<evidence type="ECO:0000256" key="2">
    <source>
        <dbReference type="SAM" id="SignalP"/>
    </source>
</evidence>
<keyword evidence="4" id="KW-1185">Reference proteome</keyword>
<proteinExistence type="predicted"/>
<evidence type="ECO:0000313" key="4">
    <source>
        <dbReference type="Proteomes" id="UP001318860"/>
    </source>
</evidence>
<evidence type="ECO:0008006" key="5">
    <source>
        <dbReference type="Google" id="ProtNLM"/>
    </source>
</evidence>
<protein>
    <recommendedName>
        <fullName evidence="5">Pollen Ole e 1 allergen and extensin family protein</fullName>
    </recommendedName>
</protein>
<gene>
    <name evidence="3" type="ORF">DH2020_026245</name>
</gene>
<sequence>MGANILLMIAAISLLLVGSVAGHGIVEKTPKVFHVAGKVLCQDCDQGWNEWVNGAKPIKGCKVSVTCLDDRNRVVHYASDLTDEAGDFDITCNEIVNKKIIKPQNCFLRLVSSPDPVCNVATNFAGGKSGVKLHRPNVVYRDLEKYVLGPFYYTTPMCDEPDTSSSPDEQDVPYDDVGSVAGHGMSETPQVFHVAGSVFCRDCGKGSNLLVNETKPIKGCKVAVTCLDDRNKVVQYSSGSTDDAGDFDITCNKILGGIVIDPKKCTFRLVSSPDPVCNIATDTAGVKLQYPTVVYRDFIKYVLGPFYYTTPKCDEPDTITSF</sequence>
<dbReference type="Pfam" id="PF01190">
    <property type="entry name" value="Pollen_Ole_e_1"/>
    <property type="match status" value="2"/>
</dbReference>
<evidence type="ECO:0000313" key="3">
    <source>
        <dbReference type="EMBL" id="KAK6140029.1"/>
    </source>
</evidence>
<accession>A0ABR0W1U8</accession>
<dbReference type="EMBL" id="JABTTQ020000350">
    <property type="protein sequence ID" value="KAK6140029.1"/>
    <property type="molecule type" value="Genomic_DNA"/>
</dbReference>
<name>A0ABR0W1U8_REHGL</name>
<feature type="signal peptide" evidence="2">
    <location>
        <begin position="1"/>
        <end position="22"/>
    </location>
</feature>
<keyword evidence="1 2" id="KW-0732">Signal</keyword>
<dbReference type="PANTHER" id="PTHR33470:SF29">
    <property type="entry name" value="POLLEN OLE E 1 ALLERGEN AND EXTENSIN FAMILY PROTEIN"/>
    <property type="match status" value="1"/>
</dbReference>
<feature type="chain" id="PRO_5045754045" description="Pollen Ole e 1 allergen and extensin family protein" evidence="2">
    <location>
        <begin position="23"/>
        <end position="322"/>
    </location>
</feature>
<organism evidence="3 4">
    <name type="scientific">Rehmannia glutinosa</name>
    <name type="common">Chinese foxglove</name>
    <dbReference type="NCBI Taxonomy" id="99300"/>
    <lineage>
        <taxon>Eukaryota</taxon>
        <taxon>Viridiplantae</taxon>
        <taxon>Streptophyta</taxon>
        <taxon>Embryophyta</taxon>
        <taxon>Tracheophyta</taxon>
        <taxon>Spermatophyta</taxon>
        <taxon>Magnoliopsida</taxon>
        <taxon>eudicotyledons</taxon>
        <taxon>Gunneridae</taxon>
        <taxon>Pentapetalae</taxon>
        <taxon>asterids</taxon>
        <taxon>lamiids</taxon>
        <taxon>Lamiales</taxon>
        <taxon>Orobanchaceae</taxon>
        <taxon>Rehmannieae</taxon>
        <taxon>Rehmannia</taxon>
    </lineage>
</organism>
<dbReference type="Proteomes" id="UP001318860">
    <property type="component" value="Unassembled WGS sequence"/>
</dbReference>